<keyword evidence="2" id="KW-1185">Reference proteome</keyword>
<comment type="caution">
    <text evidence="1">The sequence shown here is derived from an EMBL/GenBank/DDBJ whole genome shotgun (WGS) entry which is preliminary data.</text>
</comment>
<proteinExistence type="predicted"/>
<name>A0ACB6RG07_9PLEO</name>
<evidence type="ECO:0000313" key="2">
    <source>
        <dbReference type="Proteomes" id="UP000799755"/>
    </source>
</evidence>
<dbReference type="EMBL" id="MU003492">
    <property type="protein sequence ID" value="KAF2477655.1"/>
    <property type="molecule type" value="Genomic_DNA"/>
</dbReference>
<gene>
    <name evidence="1" type="ORF">BDR25DRAFT_205859</name>
</gene>
<dbReference type="Proteomes" id="UP000799755">
    <property type="component" value="Unassembled WGS sequence"/>
</dbReference>
<protein>
    <submittedName>
        <fullName evidence="1">Uncharacterized protein</fullName>
    </submittedName>
</protein>
<evidence type="ECO:0000313" key="1">
    <source>
        <dbReference type="EMBL" id="KAF2477655.1"/>
    </source>
</evidence>
<accession>A0ACB6RG07</accession>
<reference evidence="1" key="1">
    <citation type="journal article" date="2020" name="Stud. Mycol.">
        <title>101 Dothideomycetes genomes: a test case for predicting lifestyles and emergence of pathogens.</title>
        <authorList>
            <person name="Haridas S."/>
            <person name="Albert R."/>
            <person name="Binder M."/>
            <person name="Bloem J."/>
            <person name="Labutti K."/>
            <person name="Salamov A."/>
            <person name="Andreopoulos B."/>
            <person name="Baker S."/>
            <person name="Barry K."/>
            <person name="Bills G."/>
            <person name="Bluhm B."/>
            <person name="Cannon C."/>
            <person name="Castanera R."/>
            <person name="Culley D."/>
            <person name="Daum C."/>
            <person name="Ezra D."/>
            <person name="Gonzalez J."/>
            <person name="Henrissat B."/>
            <person name="Kuo A."/>
            <person name="Liang C."/>
            <person name="Lipzen A."/>
            <person name="Lutzoni F."/>
            <person name="Magnuson J."/>
            <person name="Mondo S."/>
            <person name="Nolan M."/>
            <person name="Ohm R."/>
            <person name="Pangilinan J."/>
            <person name="Park H.-J."/>
            <person name="Ramirez L."/>
            <person name="Alfaro M."/>
            <person name="Sun H."/>
            <person name="Tritt A."/>
            <person name="Yoshinaga Y."/>
            <person name="Zwiers L.-H."/>
            <person name="Turgeon B."/>
            <person name="Goodwin S."/>
            <person name="Spatafora J."/>
            <person name="Crous P."/>
            <person name="Grigoriev I."/>
        </authorList>
    </citation>
    <scope>NUCLEOTIDE SEQUENCE</scope>
    <source>
        <strain evidence="1">ATCC 200398</strain>
    </source>
</reference>
<sequence length="77" mass="8724">MDNLELAIEQPITDYSTSIYKSQRAAAKTYSIPWSTLQVRLKDATNSTISHQHQQRLTPDQDGFSVKWILGEATRDG</sequence>
<organism evidence="1 2">
    <name type="scientific">Lindgomyces ingoldianus</name>
    <dbReference type="NCBI Taxonomy" id="673940"/>
    <lineage>
        <taxon>Eukaryota</taxon>
        <taxon>Fungi</taxon>
        <taxon>Dikarya</taxon>
        <taxon>Ascomycota</taxon>
        <taxon>Pezizomycotina</taxon>
        <taxon>Dothideomycetes</taxon>
        <taxon>Pleosporomycetidae</taxon>
        <taxon>Pleosporales</taxon>
        <taxon>Lindgomycetaceae</taxon>
        <taxon>Lindgomyces</taxon>
    </lineage>
</organism>